<feature type="non-terminal residue" evidence="2">
    <location>
        <position position="240"/>
    </location>
</feature>
<dbReference type="GO" id="GO:0007156">
    <property type="term" value="P:homophilic cell adhesion via plasma membrane adhesion molecules"/>
    <property type="evidence" value="ECO:0007669"/>
    <property type="project" value="InterPro"/>
</dbReference>
<dbReference type="InterPro" id="IPR002126">
    <property type="entry name" value="Cadherin-like_dom"/>
</dbReference>
<protein>
    <recommendedName>
        <fullName evidence="1">Cadherin domain-containing protein</fullName>
    </recommendedName>
</protein>
<gene>
    <name evidence="2" type="ORF">METZ01_LOCUS194893</name>
</gene>
<dbReference type="GO" id="GO:0016020">
    <property type="term" value="C:membrane"/>
    <property type="evidence" value="ECO:0007669"/>
    <property type="project" value="InterPro"/>
</dbReference>
<dbReference type="AlphaFoldDB" id="A0A382DV61"/>
<organism evidence="2">
    <name type="scientific">marine metagenome</name>
    <dbReference type="NCBI Taxonomy" id="408172"/>
    <lineage>
        <taxon>unclassified sequences</taxon>
        <taxon>metagenomes</taxon>
        <taxon>ecological metagenomes</taxon>
    </lineage>
</organism>
<evidence type="ECO:0000259" key="1">
    <source>
        <dbReference type="PROSITE" id="PS50268"/>
    </source>
</evidence>
<name>A0A382DV61_9ZZZZ</name>
<dbReference type="GO" id="GO:0005509">
    <property type="term" value="F:calcium ion binding"/>
    <property type="evidence" value="ECO:0007669"/>
    <property type="project" value="InterPro"/>
</dbReference>
<sequence>MPCGNALLQLLFKGYERILSSYLFSLLIARSLVNSSFKSLSLLAVFFGLFNLSNIALSETVDEDTSLSIPLPDFTRFPIDGKTSHGSISMPDSVTNLSTYVPDGNFSGTDSFAWISFSGGLEQEHNVSITVTELDDPPVFTSFGGVSSTSLSVKENQKSVADLNSTDAEGEALSYSIDPALADNVLFDINSTSGNLRFKYSPNYERPSDSDANNTYEVVVVVSEDGNSSQKDTQAITVIV</sequence>
<accession>A0A382DV61</accession>
<dbReference type="EMBL" id="UINC01041157">
    <property type="protein sequence ID" value="SVB42039.1"/>
    <property type="molecule type" value="Genomic_DNA"/>
</dbReference>
<evidence type="ECO:0000313" key="2">
    <source>
        <dbReference type="EMBL" id="SVB42039.1"/>
    </source>
</evidence>
<dbReference type="PROSITE" id="PS50268">
    <property type="entry name" value="CADHERIN_2"/>
    <property type="match status" value="1"/>
</dbReference>
<dbReference type="SUPFAM" id="SSF49313">
    <property type="entry name" value="Cadherin-like"/>
    <property type="match status" value="1"/>
</dbReference>
<dbReference type="CDD" id="cd11304">
    <property type="entry name" value="Cadherin_repeat"/>
    <property type="match status" value="1"/>
</dbReference>
<dbReference type="InterPro" id="IPR015919">
    <property type="entry name" value="Cadherin-like_sf"/>
</dbReference>
<reference evidence="2" key="1">
    <citation type="submission" date="2018-05" db="EMBL/GenBank/DDBJ databases">
        <authorList>
            <person name="Lanie J.A."/>
            <person name="Ng W.-L."/>
            <person name="Kazmierczak K.M."/>
            <person name="Andrzejewski T.M."/>
            <person name="Davidsen T.M."/>
            <person name="Wayne K.J."/>
            <person name="Tettelin H."/>
            <person name="Glass J.I."/>
            <person name="Rusch D."/>
            <person name="Podicherti R."/>
            <person name="Tsui H.-C.T."/>
            <person name="Winkler M.E."/>
        </authorList>
    </citation>
    <scope>NUCLEOTIDE SEQUENCE</scope>
</reference>
<feature type="domain" description="Cadherin" evidence="1">
    <location>
        <begin position="145"/>
        <end position="240"/>
    </location>
</feature>
<proteinExistence type="predicted"/>
<dbReference type="Gene3D" id="2.60.40.60">
    <property type="entry name" value="Cadherins"/>
    <property type="match status" value="1"/>
</dbReference>